<evidence type="ECO:0000256" key="5">
    <source>
        <dbReference type="ARBA" id="ARBA00022989"/>
    </source>
</evidence>
<dbReference type="SUPFAM" id="SSF53448">
    <property type="entry name" value="Nucleotide-diphospho-sugar transferases"/>
    <property type="match status" value="1"/>
</dbReference>
<feature type="transmembrane region" description="Helical" evidence="7">
    <location>
        <begin position="21"/>
        <end position="43"/>
    </location>
</feature>
<evidence type="ECO:0000256" key="2">
    <source>
        <dbReference type="ARBA" id="ARBA00022676"/>
    </source>
</evidence>
<keyword evidence="9" id="KW-1185">Reference proteome</keyword>
<comment type="caution">
    <text evidence="8">The sequence shown here is derived from an EMBL/GenBank/DDBJ whole genome shotgun (WGS) entry which is preliminary data.</text>
</comment>
<organism evidence="8 9">
    <name type="scientific">Zarconia navalis LEGE 11467</name>
    <dbReference type="NCBI Taxonomy" id="1828826"/>
    <lineage>
        <taxon>Bacteria</taxon>
        <taxon>Bacillati</taxon>
        <taxon>Cyanobacteriota</taxon>
        <taxon>Cyanophyceae</taxon>
        <taxon>Oscillatoriophycideae</taxon>
        <taxon>Oscillatoriales</taxon>
        <taxon>Oscillatoriales incertae sedis</taxon>
        <taxon>Zarconia</taxon>
        <taxon>Zarconia navalis</taxon>
    </lineage>
</organism>
<reference evidence="8" key="1">
    <citation type="submission" date="2020-10" db="EMBL/GenBank/DDBJ databases">
        <authorList>
            <person name="Castelo-Branco R."/>
            <person name="Eusebio N."/>
            <person name="Adriana R."/>
            <person name="Vieira A."/>
            <person name="Brugerolle De Fraissinette N."/>
            <person name="Rezende De Castro R."/>
            <person name="Schneider M.P."/>
            <person name="Vasconcelos V."/>
            <person name="Leao P.N."/>
        </authorList>
    </citation>
    <scope>NUCLEOTIDE SEQUENCE</scope>
    <source>
        <strain evidence="8">LEGE 11467</strain>
    </source>
</reference>
<dbReference type="InterPro" id="IPR050321">
    <property type="entry name" value="Glycosyltr_2/OpgH_subfam"/>
</dbReference>
<evidence type="ECO:0000256" key="6">
    <source>
        <dbReference type="ARBA" id="ARBA00023136"/>
    </source>
</evidence>
<dbReference type="GO" id="GO:0035438">
    <property type="term" value="F:cyclic-di-GMP binding"/>
    <property type="evidence" value="ECO:0007669"/>
    <property type="project" value="InterPro"/>
</dbReference>
<dbReference type="InterPro" id="IPR029044">
    <property type="entry name" value="Nucleotide-diphossugar_trans"/>
</dbReference>
<feature type="transmembrane region" description="Helical" evidence="7">
    <location>
        <begin position="73"/>
        <end position="92"/>
    </location>
</feature>
<keyword evidence="2" id="KW-0328">Glycosyltransferase</keyword>
<dbReference type="PANTHER" id="PTHR43867">
    <property type="entry name" value="CELLULOSE SYNTHASE CATALYTIC SUBUNIT A [UDP-FORMING]"/>
    <property type="match status" value="1"/>
</dbReference>
<gene>
    <name evidence="8" type="ORF">IQ235_10005</name>
</gene>
<evidence type="ECO:0000313" key="8">
    <source>
        <dbReference type="EMBL" id="MBE9041111.1"/>
    </source>
</evidence>
<dbReference type="InterPro" id="IPR003919">
    <property type="entry name" value="Cell_synth_A"/>
</dbReference>
<dbReference type="Gene3D" id="3.90.550.10">
    <property type="entry name" value="Spore Coat Polysaccharide Biosynthesis Protein SpsA, Chain A"/>
    <property type="match status" value="1"/>
</dbReference>
<evidence type="ECO:0000256" key="4">
    <source>
        <dbReference type="ARBA" id="ARBA00022692"/>
    </source>
</evidence>
<dbReference type="GO" id="GO:0005886">
    <property type="term" value="C:plasma membrane"/>
    <property type="evidence" value="ECO:0007669"/>
    <property type="project" value="TreeGrafter"/>
</dbReference>
<evidence type="ECO:0000313" key="9">
    <source>
        <dbReference type="Proteomes" id="UP000621799"/>
    </source>
</evidence>
<dbReference type="AlphaFoldDB" id="A0A928Z9U6"/>
<dbReference type="Pfam" id="PF13641">
    <property type="entry name" value="Glyco_tranf_2_3"/>
    <property type="match status" value="1"/>
</dbReference>
<protein>
    <submittedName>
        <fullName evidence="8">Glycosyltransferase</fullName>
    </submittedName>
</protein>
<keyword evidence="4 7" id="KW-0812">Transmembrane</keyword>
<dbReference type="PRINTS" id="PR01439">
    <property type="entry name" value="CELLSNTHASEA"/>
</dbReference>
<accession>A0A928Z9U6</accession>
<dbReference type="GO" id="GO:0016759">
    <property type="term" value="F:cellulose synthase activity"/>
    <property type="evidence" value="ECO:0007669"/>
    <property type="project" value="InterPro"/>
</dbReference>
<keyword evidence="3" id="KW-0808">Transferase</keyword>
<evidence type="ECO:0000256" key="3">
    <source>
        <dbReference type="ARBA" id="ARBA00022679"/>
    </source>
</evidence>
<dbReference type="GO" id="GO:0006011">
    <property type="term" value="P:UDP-alpha-D-glucose metabolic process"/>
    <property type="evidence" value="ECO:0007669"/>
    <property type="project" value="InterPro"/>
</dbReference>
<dbReference type="EMBL" id="JADEXN010000153">
    <property type="protein sequence ID" value="MBE9041111.1"/>
    <property type="molecule type" value="Genomic_DNA"/>
</dbReference>
<keyword evidence="5 7" id="KW-1133">Transmembrane helix</keyword>
<evidence type="ECO:0000256" key="1">
    <source>
        <dbReference type="ARBA" id="ARBA00004141"/>
    </source>
</evidence>
<feature type="transmembrane region" description="Helical" evidence="7">
    <location>
        <begin position="104"/>
        <end position="121"/>
    </location>
</feature>
<dbReference type="CDD" id="cd06421">
    <property type="entry name" value="CESA_CelA_like"/>
    <property type="match status" value="1"/>
</dbReference>
<feature type="non-terminal residue" evidence="8">
    <location>
        <position position="472"/>
    </location>
</feature>
<feature type="transmembrane region" description="Helical" evidence="7">
    <location>
        <begin position="133"/>
        <end position="154"/>
    </location>
</feature>
<name>A0A928Z9U6_9CYAN</name>
<dbReference type="Proteomes" id="UP000621799">
    <property type="component" value="Unassembled WGS sequence"/>
</dbReference>
<comment type="subcellular location">
    <subcellularLocation>
        <location evidence="1">Membrane</location>
        <topology evidence="1">Multi-pass membrane protein</topology>
    </subcellularLocation>
</comment>
<sequence>MTSSQSKKSFIYSQKYKSKKISLRSLFWKIVIVSFCGVLAFHVSENIAPIRWNSIVFSEDFELFQNLVVPDKYNWIPIAILLVISSSIIRLFSPDNRNARSLTIAIFSAFTVRYILWRTLYTLNLSNSIDSCISISFLLVEFFLLATQSIRLFLTIEEKNRHQEADLLSVAVLDGSFQPTVDIFIPTYDEPAVILRRTIIGCQAIHYDRKSIYILDDTRRSEIADLAKELGCEYITRSDNRHAKAGNLNHAIAKTNGDLIIIFDADFIPTQNFIERTAGFFQDRGVGLIQTHQCFYNSDIIARNLGLEEVLPHEFEMYYRQYQLMRDGARSVLCSGSAFMVRRSALEDVGGFVTESLCEDYYTGVSLAAQGYEVIYLDENLSAGLIAESMPAYLSQRQRWARGTLQGLFLGVNPFIIEGLTLRQRICNIEGIMQWFANLIRMIFLLMPLAYYFLGILPLKTTIEEWLFFFLP</sequence>
<evidence type="ECO:0000256" key="7">
    <source>
        <dbReference type="SAM" id="Phobius"/>
    </source>
</evidence>
<proteinExistence type="predicted"/>
<keyword evidence="6 7" id="KW-0472">Membrane</keyword>
<feature type="transmembrane region" description="Helical" evidence="7">
    <location>
        <begin position="435"/>
        <end position="454"/>
    </location>
</feature>
<dbReference type="PANTHER" id="PTHR43867:SF2">
    <property type="entry name" value="CELLULOSE SYNTHASE CATALYTIC SUBUNIT A [UDP-FORMING]"/>
    <property type="match status" value="1"/>
</dbReference>